<feature type="domain" description="Cytochrome c" evidence="10">
    <location>
        <begin position="318"/>
        <end position="408"/>
    </location>
</feature>
<keyword evidence="6 8" id="KW-0408">Iron</keyword>
<evidence type="ECO:0000256" key="3">
    <source>
        <dbReference type="ARBA" id="ARBA00022723"/>
    </source>
</evidence>
<keyword evidence="2" id="KW-1003">Cell membrane</keyword>
<dbReference type="EMBL" id="JAHWQX010000002">
    <property type="protein sequence ID" value="MBW3096874.1"/>
    <property type="molecule type" value="Genomic_DNA"/>
</dbReference>
<feature type="domain" description="Cytochrome c" evidence="10">
    <location>
        <begin position="46"/>
        <end position="149"/>
    </location>
</feature>
<comment type="subcellular location">
    <subcellularLocation>
        <location evidence="1">Cell membrane</location>
    </subcellularLocation>
</comment>
<keyword evidence="5" id="KW-0677">Repeat</keyword>
<evidence type="ECO:0000259" key="10">
    <source>
        <dbReference type="PROSITE" id="PS51007"/>
    </source>
</evidence>
<gene>
    <name evidence="11" type="ORF">KY465_06245</name>
</gene>
<dbReference type="PROSITE" id="PS51007">
    <property type="entry name" value="CYTC"/>
    <property type="match status" value="3"/>
</dbReference>
<proteinExistence type="predicted"/>
<dbReference type="PANTHER" id="PTHR35008:SF8">
    <property type="entry name" value="ALCOHOL DEHYDROGENASE CYTOCHROME C SUBUNIT"/>
    <property type="match status" value="1"/>
</dbReference>
<keyword evidence="8" id="KW-0349">Heme</keyword>
<name>A0ABS6WLN1_9HYPH</name>
<evidence type="ECO:0000256" key="2">
    <source>
        <dbReference type="ARBA" id="ARBA00022475"/>
    </source>
</evidence>
<evidence type="ECO:0000256" key="9">
    <source>
        <dbReference type="SAM" id="SignalP"/>
    </source>
</evidence>
<evidence type="ECO:0000313" key="11">
    <source>
        <dbReference type="EMBL" id="MBW3096874.1"/>
    </source>
</evidence>
<dbReference type="PANTHER" id="PTHR35008">
    <property type="entry name" value="BLL4482 PROTEIN-RELATED"/>
    <property type="match status" value="1"/>
</dbReference>
<dbReference type="InterPro" id="IPR014353">
    <property type="entry name" value="Membr-bd_ADH_cyt_c"/>
</dbReference>
<dbReference type="RefSeq" id="WP_219200842.1">
    <property type="nucleotide sequence ID" value="NZ_JAHWQX010000002.1"/>
</dbReference>
<dbReference type="Proteomes" id="UP001430804">
    <property type="component" value="Unassembled WGS sequence"/>
</dbReference>
<evidence type="ECO:0000313" key="12">
    <source>
        <dbReference type="Proteomes" id="UP001430804"/>
    </source>
</evidence>
<keyword evidence="7" id="KW-0472">Membrane</keyword>
<dbReference type="InterPro" id="IPR051459">
    <property type="entry name" value="Cytochrome_c-type_DH"/>
</dbReference>
<evidence type="ECO:0000256" key="4">
    <source>
        <dbReference type="ARBA" id="ARBA00022729"/>
    </source>
</evidence>
<evidence type="ECO:0000256" key="8">
    <source>
        <dbReference type="PROSITE-ProRule" id="PRU00433"/>
    </source>
</evidence>
<sequence>MRYLSLAQSLTRSSRRIRIAGLVALSACLFAAATHPALAQGTNDWSELQRGLYLSRVGDCAACHTADPEKPMAGKYALDTPFGTIWTANLTPDEETGLGEWSADDFWRAMNEGIRRDGAHLYPAFPYTHFTLISRADSDAIYAYLQSLEPISQDVMEPDFPFPLNIRFVLNGWNLINFEDRSFTPDPERSAAWNRGYYIAEGLGHCSMCHSPKNFTGAVKDGDAAYSGGMAEGWLAPALRPGSGGPGLSDWSKDDLMAFLRHGRNSRTAAFGPMAEVIDKSTRHLTDSDLDALATYILDLPESGEAPADSEAIDTDDPAMQTGALVYATQCSACHGPDGEGIPGQFARLKGSSLTQSSDPTTVVRLVLEGVRSVPTEKYPTPHAMPAFDWKLNDAEVAAVATYVRNAFGNSAPAVTADAVAEIREAQ</sequence>
<accession>A0ABS6WLN1</accession>
<evidence type="ECO:0000256" key="1">
    <source>
        <dbReference type="ARBA" id="ARBA00004236"/>
    </source>
</evidence>
<feature type="signal peptide" evidence="9">
    <location>
        <begin position="1"/>
        <end position="39"/>
    </location>
</feature>
<organism evidence="11 12">
    <name type="scientific">Pseudohoeflea coraliihabitans</name>
    <dbReference type="NCBI Taxonomy" id="2860393"/>
    <lineage>
        <taxon>Bacteria</taxon>
        <taxon>Pseudomonadati</taxon>
        <taxon>Pseudomonadota</taxon>
        <taxon>Alphaproteobacteria</taxon>
        <taxon>Hyphomicrobiales</taxon>
        <taxon>Rhizobiaceae</taxon>
        <taxon>Pseudohoeflea</taxon>
    </lineage>
</organism>
<evidence type="ECO:0000256" key="5">
    <source>
        <dbReference type="ARBA" id="ARBA00022737"/>
    </source>
</evidence>
<dbReference type="Pfam" id="PF00034">
    <property type="entry name" value="Cytochrom_C"/>
    <property type="match status" value="2"/>
</dbReference>
<comment type="caution">
    <text evidence="11">The sequence shown here is derived from an EMBL/GenBank/DDBJ whole genome shotgun (WGS) entry which is preliminary data.</text>
</comment>
<dbReference type="InterPro" id="IPR009056">
    <property type="entry name" value="Cyt_c-like_dom"/>
</dbReference>
<keyword evidence="4 9" id="KW-0732">Signal</keyword>
<dbReference type="PIRSF" id="PIRSF000018">
    <property type="entry name" value="Mb_ADH_cyt_c"/>
    <property type="match status" value="1"/>
</dbReference>
<keyword evidence="3 8" id="KW-0479">Metal-binding</keyword>
<feature type="domain" description="Cytochrome c" evidence="10">
    <location>
        <begin position="191"/>
        <end position="301"/>
    </location>
</feature>
<reference evidence="11" key="1">
    <citation type="submission" date="2021-07" db="EMBL/GenBank/DDBJ databases">
        <title>Pseudohoeflea marina sp. nov. a polyhydroxyalcanoate-producing bacterium.</title>
        <authorList>
            <person name="Zheng W."/>
            <person name="Yu S."/>
            <person name="Huang Y."/>
        </authorList>
    </citation>
    <scope>NUCLEOTIDE SEQUENCE</scope>
    <source>
        <strain evidence="11">DP4N28-3</strain>
    </source>
</reference>
<evidence type="ECO:0000256" key="7">
    <source>
        <dbReference type="ARBA" id="ARBA00023136"/>
    </source>
</evidence>
<keyword evidence="12" id="KW-1185">Reference proteome</keyword>
<evidence type="ECO:0000256" key="6">
    <source>
        <dbReference type="ARBA" id="ARBA00023004"/>
    </source>
</evidence>
<protein>
    <submittedName>
        <fullName evidence="11">Cytochrome c</fullName>
    </submittedName>
</protein>
<feature type="chain" id="PRO_5045444439" evidence="9">
    <location>
        <begin position="40"/>
        <end position="427"/>
    </location>
</feature>